<evidence type="ECO:0000256" key="11">
    <source>
        <dbReference type="ARBA" id="ARBA00023136"/>
    </source>
</evidence>
<evidence type="ECO:0000256" key="3">
    <source>
        <dbReference type="ARBA" id="ARBA00011291"/>
    </source>
</evidence>
<dbReference type="Pfam" id="PF00895">
    <property type="entry name" value="ATP-synt_8"/>
    <property type="match status" value="1"/>
</dbReference>
<keyword evidence="5 12" id="KW-0138">CF(0)</keyword>
<evidence type="ECO:0000256" key="10">
    <source>
        <dbReference type="ARBA" id="ARBA00023128"/>
    </source>
</evidence>
<evidence type="ECO:0000256" key="5">
    <source>
        <dbReference type="ARBA" id="ARBA00022547"/>
    </source>
</evidence>
<evidence type="ECO:0000256" key="9">
    <source>
        <dbReference type="ARBA" id="ARBA00023065"/>
    </source>
</evidence>
<comment type="subcellular location">
    <subcellularLocation>
        <location evidence="1 12">Mitochondrion membrane</location>
        <topology evidence="1 12">Single-pass membrane protein</topology>
    </subcellularLocation>
</comment>
<gene>
    <name evidence="14" type="primary">ATP8</name>
</gene>
<dbReference type="InterPro" id="IPR001421">
    <property type="entry name" value="ATP8_metazoa"/>
</dbReference>
<comment type="subunit">
    <text evidence="3">F-type ATPases have 2 components, CF(1) - the catalytic core - and CF(0) - the membrane proton channel.</text>
</comment>
<dbReference type="GO" id="GO:0031966">
    <property type="term" value="C:mitochondrial membrane"/>
    <property type="evidence" value="ECO:0007669"/>
    <property type="project" value="UniProtKB-SubCell"/>
</dbReference>
<geneLocation type="mitochondrion" evidence="14"/>
<dbReference type="AlphaFoldDB" id="J9PHA7"/>
<evidence type="ECO:0000256" key="4">
    <source>
        <dbReference type="ARBA" id="ARBA00022448"/>
    </source>
</evidence>
<organism evidence="14">
    <name type="scientific">Byctiscus populi</name>
    <name type="common">Leaf-rolling weevil</name>
    <dbReference type="NCBI Taxonomy" id="1069883"/>
    <lineage>
        <taxon>Eukaryota</taxon>
        <taxon>Metazoa</taxon>
        <taxon>Ecdysozoa</taxon>
        <taxon>Arthropoda</taxon>
        <taxon>Hexapoda</taxon>
        <taxon>Insecta</taxon>
        <taxon>Pterygota</taxon>
        <taxon>Neoptera</taxon>
        <taxon>Endopterygota</taxon>
        <taxon>Coleoptera</taxon>
        <taxon>Polyphaga</taxon>
        <taxon>Cucujiformia</taxon>
        <taxon>Attelabidae</taxon>
        <taxon>Rhynchitinae</taxon>
        <taxon>Byctiscus</taxon>
    </lineage>
</organism>
<evidence type="ECO:0000256" key="8">
    <source>
        <dbReference type="ARBA" id="ARBA00022989"/>
    </source>
</evidence>
<keyword evidence="11 13" id="KW-0472">Membrane</keyword>
<evidence type="ECO:0000256" key="7">
    <source>
        <dbReference type="ARBA" id="ARBA00022781"/>
    </source>
</evidence>
<dbReference type="GO" id="GO:0015078">
    <property type="term" value="F:proton transmembrane transporter activity"/>
    <property type="evidence" value="ECO:0007669"/>
    <property type="project" value="InterPro"/>
</dbReference>
<comment type="similarity">
    <text evidence="2 12">Belongs to the ATPase protein 8 family.</text>
</comment>
<evidence type="ECO:0000256" key="6">
    <source>
        <dbReference type="ARBA" id="ARBA00022692"/>
    </source>
</evidence>
<evidence type="ECO:0000313" key="14">
    <source>
        <dbReference type="EMBL" id="AEP27681.1"/>
    </source>
</evidence>
<keyword evidence="8 13" id="KW-1133">Transmembrane helix</keyword>
<protein>
    <recommendedName>
        <fullName evidence="12">ATP synthase complex subunit 8</fullName>
    </recommendedName>
</protein>
<accession>J9PHA7</accession>
<feature type="transmembrane region" description="Helical" evidence="13">
    <location>
        <begin position="12"/>
        <end position="35"/>
    </location>
</feature>
<name>J9PHA7_BYCPO</name>
<reference evidence="14" key="1">
    <citation type="submission" date="2011-06" db="EMBL/GenBank/DDBJ databases">
        <authorList>
            <person name="Haran J.M."/>
            <person name="Timmermans M.J.T.N."/>
            <person name="Vogler A.P."/>
        </authorList>
    </citation>
    <scope>NUCLEOTIDE SEQUENCE</scope>
</reference>
<dbReference type="GO" id="GO:0045259">
    <property type="term" value="C:proton-transporting ATP synthase complex"/>
    <property type="evidence" value="ECO:0007669"/>
    <property type="project" value="UniProtKB-KW"/>
</dbReference>
<keyword evidence="4 12" id="KW-0813">Transport</keyword>
<evidence type="ECO:0000256" key="12">
    <source>
        <dbReference type="RuleBase" id="RU003661"/>
    </source>
</evidence>
<keyword evidence="10 12" id="KW-0496">Mitochondrion</keyword>
<keyword evidence="7 12" id="KW-0375">Hydrogen ion transport</keyword>
<evidence type="ECO:0000256" key="13">
    <source>
        <dbReference type="SAM" id="Phobius"/>
    </source>
</evidence>
<sequence>MFNPQMMPLNWLTLLMYFSMVFMLFNMMNYFCILYHPKMSHYQIKNIKYSWKW</sequence>
<evidence type="ECO:0000256" key="2">
    <source>
        <dbReference type="ARBA" id="ARBA00008892"/>
    </source>
</evidence>
<proteinExistence type="inferred from homology"/>
<reference evidence="14" key="2">
    <citation type="journal article" date="2013" name="Mol. Phylogenet. Evol.">
        <title>Mitogenome sequences stabilize the phylogenetics of weevils (Curculionoidea) and establish the monophyly of larval ectophagy.</title>
        <authorList>
            <person name="Haran J."/>
            <person name="Timmermans M.J."/>
            <person name="Vogler A.P."/>
        </authorList>
    </citation>
    <scope>NUCLEOTIDE SEQUENCE</scope>
</reference>
<keyword evidence="9 12" id="KW-0406">Ion transport</keyword>
<keyword evidence="6 12" id="KW-0812">Transmembrane</keyword>
<dbReference type="GO" id="GO:0015986">
    <property type="term" value="P:proton motive force-driven ATP synthesis"/>
    <property type="evidence" value="ECO:0007669"/>
    <property type="project" value="InterPro"/>
</dbReference>
<evidence type="ECO:0000256" key="1">
    <source>
        <dbReference type="ARBA" id="ARBA00004304"/>
    </source>
</evidence>
<dbReference type="EMBL" id="JN163965">
    <property type="protein sequence ID" value="AEP27681.1"/>
    <property type="molecule type" value="Genomic_DNA"/>
</dbReference>